<dbReference type="OrthoDB" id="10280410at2759"/>
<name>A0A0V0RJQ4_9BILA</name>
<comment type="caution">
    <text evidence="2">The sequence shown here is derived from an EMBL/GenBank/DDBJ whole genome shotgun (WGS) entry which is preliminary data.</text>
</comment>
<feature type="compositionally biased region" description="Polar residues" evidence="1">
    <location>
        <begin position="1"/>
        <end position="13"/>
    </location>
</feature>
<evidence type="ECO:0000313" key="2">
    <source>
        <dbReference type="EMBL" id="KRX14717.1"/>
    </source>
</evidence>
<gene>
    <name evidence="2" type="ORF">T07_1648</name>
</gene>
<sequence>MIHSRLQSESTGLTPHKHTPNPTYGMSCLMDSVHYELIAGYTGRAIDTPMAFLTDRLTQSLPGSSEFPLIAQDPFFHYFHLLQL</sequence>
<evidence type="ECO:0000256" key="1">
    <source>
        <dbReference type="SAM" id="MobiDB-lite"/>
    </source>
</evidence>
<evidence type="ECO:0000313" key="3">
    <source>
        <dbReference type="Proteomes" id="UP000054630"/>
    </source>
</evidence>
<reference evidence="2 3" key="1">
    <citation type="submission" date="2015-01" db="EMBL/GenBank/DDBJ databases">
        <title>Evolution of Trichinella species and genotypes.</title>
        <authorList>
            <person name="Korhonen P.K."/>
            <person name="Edoardo P."/>
            <person name="Giuseppe L.R."/>
            <person name="Gasser R.B."/>
        </authorList>
    </citation>
    <scope>NUCLEOTIDE SEQUENCE [LARGE SCALE GENOMIC DNA]</scope>
    <source>
        <strain evidence="2">ISS37</strain>
    </source>
</reference>
<organism evidence="2 3">
    <name type="scientific">Trichinella nelsoni</name>
    <dbReference type="NCBI Taxonomy" id="6336"/>
    <lineage>
        <taxon>Eukaryota</taxon>
        <taxon>Metazoa</taxon>
        <taxon>Ecdysozoa</taxon>
        <taxon>Nematoda</taxon>
        <taxon>Enoplea</taxon>
        <taxon>Dorylaimia</taxon>
        <taxon>Trichinellida</taxon>
        <taxon>Trichinellidae</taxon>
        <taxon>Trichinella</taxon>
    </lineage>
</organism>
<keyword evidence="3" id="KW-1185">Reference proteome</keyword>
<proteinExistence type="predicted"/>
<dbReference type="EMBL" id="JYDL01000152">
    <property type="protein sequence ID" value="KRX14717.1"/>
    <property type="molecule type" value="Genomic_DNA"/>
</dbReference>
<feature type="region of interest" description="Disordered" evidence="1">
    <location>
        <begin position="1"/>
        <end position="20"/>
    </location>
</feature>
<dbReference type="Proteomes" id="UP000054630">
    <property type="component" value="Unassembled WGS sequence"/>
</dbReference>
<protein>
    <submittedName>
        <fullName evidence="2">Uncharacterized protein</fullName>
    </submittedName>
</protein>
<dbReference type="AlphaFoldDB" id="A0A0V0RJQ4"/>
<accession>A0A0V0RJQ4</accession>